<dbReference type="CDD" id="cd02575">
    <property type="entry name" value="PseudoU_synth_EcTruD"/>
    <property type="match status" value="1"/>
</dbReference>
<dbReference type="InterPro" id="IPR043165">
    <property type="entry name" value="TruD_insert_sf"/>
</dbReference>
<dbReference type="PANTHER" id="PTHR47811:SF1">
    <property type="entry name" value="TRNA PSEUDOURIDINE SYNTHASE D"/>
    <property type="match status" value="1"/>
</dbReference>
<dbReference type="InterPro" id="IPR050170">
    <property type="entry name" value="TruD_pseudoU_synthase"/>
</dbReference>
<evidence type="ECO:0000313" key="7">
    <source>
        <dbReference type="Proteomes" id="UP000596063"/>
    </source>
</evidence>
<dbReference type="Gene3D" id="3.30.2340.10">
    <property type="entry name" value="TruD, insertion domain"/>
    <property type="match status" value="1"/>
</dbReference>
<comment type="catalytic activity">
    <reaction evidence="4">
        <text>uridine(13) in tRNA = pseudouridine(13) in tRNA</text>
        <dbReference type="Rhea" id="RHEA:42540"/>
        <dbReference type="Rhea" id="RHEA-COMP:10105"/>
        <dbReference type="Rhea" id="RHEA-COMP:10106"/>
        <dbReference type="ChEBI" id="CHEBI:65314"/>
        <dbReference type="ChEBI" id="CHEBI:65315"/>
        <dbReference type="EC" id="5.4.99.27"/>
    </reaction>
</comment>
<comment type="function">
    <text evidence="4">Responsible for synthesis of pseudouridine from uracil-13 in transfer RNAs.</text>
</comment>
<dbReference type="Pfam" id="PF01142">
    <property type="entry name" value="TruD"/>
    <property type="match status" value="2"/>
</dbReference>
<dbReference type="GO" id="GO:0005829">
    <property type="term" value="C:cytosol"/>
    <property type="evidence" value="ECO:0007669"/>
    <property type="project" value="TreeGrafter"/>
</dbReference>
<keyword evidence="2 4" id="KW-0819">tRNA processing</keyword>
<dbReference type="Gene3D" id="3.30.2350.20">
    <property type="entry name" value="TruD, catalytic domain"/>
    <property type="match status" value="1"/>
</dbReference>
<reference evidence="6 7" key="1">
    <citation type="submission" date="2020-12" db="EMBL/GenBank/DDBJ databases">
        <authorList>
            <person name="Shan Y."/>
        </authorList>
    </citation>
    <scope>NUCLEOTIDE SEQUENCE [LARGE SCALE GENOMIC DNA]</scope>
    <source>
        <strain evidence="7">csc3.9</strain>
    </source>
</reference>
<dbReference type="RefSeq" id="WP_198570774.1">
    <property type="nucleotide sequence ID" value="NZ_CP066167.1"/>
</dbReference>
<sequence>MSAAVSELAKAYPAISLEGDIKQHAEDFVVEELLDIPFSDDGEFDWLWVEKRGQNTDFVARQLARHANLASKAVSYSGMKDRHAVTRQWFCVHTPGKQRLDWQGVAGEGWRVTKALRHRQKLRRGTHSGNRFTLLLRNVKGESDAAGERLETLSREGFPNYFAEQRFGIDGGNLVQCRRWFEGDFSPKRFQRGILLSSARSFLFNEVLSRRVELGCWNSALDEGELFALRDSGSVFSDTVDDGLRQRLQVGDIHPTGPLFGKVGKTTVGETVAQFEDQIIDRHPLLRDGLLRFDASMARRSLRVMPVSLVAEWPARDQLQLSFSLPKGCFATALVRELLTPPVATTQENNST</sequence>
<feature type="active site" description="Nucleophile" evidence="4">
    <location>
        <position position="81"/>
    </location>
</feature>
<evidence type="ECO:0000259" key="5">
    <source>
        <dbReference type="PROSITE" id="PS50984"/>
    </source>
</evidence>
<gene>
    <name evidence="4" type="primary">truD</name>
    <name evidence="6" type="ORF">I6N98_05395</name>
</gene>
<dbReference type="GO" id="GO:0031119">
    <property type="term" value="P:tRNA pseudouridine synthesis"/>
    <property type="evidence" value="ECO:0007669"/>
    <property type="project" value="UniProtKB-UniRule"/>
</dbReference>
<keyword evidence="3 4" id="KW-0413">Isomerase</keyword>
<keyword evidence="7" id="KW-1185">Reference proteome</keyword>
<organism evidence="6 7">
    <name type="scientific">Spongiibacter nanhainus</name>
    <dbReference type="NCBI Taxonomy" id="2794344"/>
    <lineage>
        <taxon>Bacteria</taxon>
        <taxon>Pseudomonadati</taxon>
        <taxon>Pseudomonadota</taxon>
        <taxon>Gammaproteobacteria</taxon>
        <taxon>Cellvibrionales</taxon>
        <taxon>Spongiibacteraceae</taxon>
        <taxon>Spongiibacter</taxon>
    </lineage>
</organism>
<evidence type="ECO:0000256" key="2">
    <source>
        <dbReference type="ARBA" id="ARBA00022694"/>
    </source>
</evidence>
<dbReference type="GO" id="GO:0160150">
    <property type="term" value="F:tRNA pseudouridine(13) synthase activity"/>
    <property type="evidence" value="ECO:0007669"/>
    <property type="project" value="UniProtKB-EC"/>
</dbReference>
<feature type="domain" description="TRUD" evidence="5">
    <location>
        <begin position="157"/>
        <end position="305"/>
    </location>
</feature>
<protein>
    <recommendedName>
        <fullName evidence="4">tRNA pseudouridine synthase D</fullName>
        <ecNumber evidence="4">5.4.99.27</ecNumber>
    </recommendedName>
    <alternativeName>
        <fullName evidence="4">tRNA pseudouridine(13) synthase</fullName>
    </alternativeName>
    <alternativeName>
        <fullName evidence="4">tRNA pseudouridylate synthase D</fullName>
    </alternativeName>
    <alternativeName>
        <fullName evidence="4">tRNA-uridine isomerase D</fullName>
    </alternativeName>
</protein>
<dbReference type="SUPFAM" id="SSF55120">
    <property type="entry name" value="Pseudouridine synthase"/>
    <property type="match status" value="1"/>
</dbReference>
<dbReference type="PROSITE" id="PS50984">
    <property type="entry name" value="TRUD"/>
    <property type="match status" value="1"/>
</dbReference>
<dbReference type="InterPro" id="IPR020103">
    <property type="entry name" value="PsdUridine_synth_cat_dom_sf"/>
</dbReference>
<dbReference type="InterPro" id="IPR011760">
    <property type="entry name" value="PsdUridine_synth_TruD_insert"/>
</dbReference>
<dbReference type="InterPro" id="IPR020119">
    <property type="entry name" value="PsdUridine_synth_TruD_CS"/>
</dbReference>
<proteinExistence type="inferred from homology"/>
<dbReference type="GO" id="GO:0003723">
    <property type="term" value="F:RNA binding"/>
    <property type="evidence" value="ECO:0007669"/>
    <property type="project" value="InterPro"/>
</dbReference>
<accession>A0A7T4R2S9</accession>
<name>A0A7T4R2S9_9GAMM</name>
<dbReference type="AlphaFoldDB" id="A0A7T4R2S9"/>
<dbReference type="EMBL" id="CP066167">
    <property type="protein sequence ID" value="QQD19289.1"/>
    <property type="molecule type" value="Genomic_DNA"/>
</dbReference>
<dbReference type="InterPro" id="IPR001656">
    <property type="entry name" value="PsdUridine_synth_TruD"/>
</dbReference>
<dbReference type="PANTHER" id="PTHR47811">
    <property type="entry name" value="TRNA PSEUDOURIDINE SYNTHASE D"/>
    <property type="match status" value="1"/>
</dbReference>
<dbReference type="HAMAP" id="MF_01082">
    <property type="entry name" value="TruD"/>
    <property type="match status" value="1"/>
</dbReference>
<dbReference type="EC" id="5.4.99.27" evidence="4"/>
<dbReference type="KEGG" id="snan:I6N98_05395"/>
<dbReference type="PROSITE" id="PS01268">
    <property type="entry name" value="UPF0024"/>
    <property type="match status" value="1"/>
</dbReference>
<dbReference type="Proteomes" id="UP000596063">
    <property type="component" value="Chromosome"/>
</dbReference>
<evidence type="ECO:0000256" key="1">
    <source>
        <dbReference type="ARBA" id="ARBA00007953"/>
    </source>
</evidence>
<comment type="similarity">
    <text evidence="1 4">Belongs to the pseudouridine synthase TruD family.</text>
</comment>
<evidence type="ECO:0000256" key="3">
    <source>
        <dbReference type="ARBA" id="ARBA00023235"/>
    </source>
</evidence>
<evidence type="ECO:0000256" key="4">
    <source>
        <dbReference type="HAMAP-Rule" id="MF_01082"/>
    </source>
</evidence>
<evidence type="ECO:0000313" key="6">
    <source>
        <dbReference type="EMBL" id="QQD19289.1"/>
    </source>
</evidence>
<dbReference type="InterPro" id="IPR042214">
    <property type="entry name" value="TruD_catalytic"/>
</dbReference>